<feature type="region of interest" description="Disordered" evidence="1">
    <location>
        <begin position="208"/>
        <end position="277"/>
    </location>
</feature>
<dbReference type="AlphaFoldDB" id="A0AAE0NME2"/>
<organism evidence="3 4">
    <name type="scientific">Lasiosphaeria ovina</name>
    <dbReference type="NCBI Taxonomy" id="92902"/>
    <lineage>
        <taxon>Eukaryota</taxon>
        <taxon>Fungi</taxon>
        <taxon>Dikarya</taxon>
        <taxon>Ascomycota</taxon>
        <taxon>Pezizomycotina</taxon>
        <taxon>Sordariomycetes</taxon>
        <taxon>Sordariomycetidae</taxon>
        <taxon>Sordariales</taxon>
        <taxon>Lasiosphaeriaceae</taxon>
        <taxon>Lasiosphaeria</taxon>
    </lineage>
</organism>
<name>A0AAE0NME2_9PEZI</name>
<gene>
    <name evidence="3" type="ORF">B0T24DRAFT_715921</name>
</gene>
<keyword evidence="2" id="KW-1133">Transmembrane helix</keyword>
<sequence length="435" mass="47569">MAPFSPPSGPVPYQFLVQSQNVSVSEWFAQLTLCFAPLAGHVLVGIPTLVNRTGRPIPLSRRIPLFNPITIAWRYVMIADRRLRCNGWTPAHMAATNAVFLEGDVGRWTSSEAAMERYLAPSSLIKAPPKSHVDLISVSMLGTLVVVFQGAQALYESVIAAALKSMLIRGPASVFMPIAISSLVRLFAAPWITQDFAFRDWEDWDCVATPDTTSTSSSTADAARLTGREEGVEEGGPVGNNTAQTEADGKEGTQRESPETLELPRAVEDSDNDTPKNPHVLLPGSAAATPDIITTTTPLWIRHRPGWLSITLRVVVLFFFLAMVGVQVSHFFNHHALARSSLSGIALGLLYHVLTALFLALSVVYMLQGKTNDTMIPCVNSTWYLVYTIVWYTWAVVTVVLSALEVRRTSCGIYTVFRASAGLDEELCSYYFAGT</sequence>
<feature type="transmembrane region" description="Helical" evidence="2">
    <location>
        <begin position="344"/>
        <end position="364"/>
    </location>
</feature>
<proteinExistence type="predicted"/>
<feature type="transmembrane region" description="Helical" evidence="2">
    <location>
        <begin position="310"/>
        <end position="332"/>
    </location>
</feature>
<keyword evidence="2" id="KW-0812">Transmembrane</keyword>
<accession>A0AAE0NME2</accession>
<feature type="compositionally biased region" description="Basic and acidic residues" evidence="1">
    <location>
        <begin position="265"/>
        <end position="276"/>
    </location>
</feature>
<keyword evidence="2" id="KW-0472">Membrane</keyword>
<dbReference type="Proteomes" id="UP001287356">
    <property type="component" value="Unassembled WGS sequence"/>
</dbReference>
<evidence type="ECO:0000256" key="1">
    <source>
        <dbReference type="SAM" id="MobiDB-lite"/>
    </source>
</evidence>
<comment type="caution">
    <text evidence="3">The sequence shown here is derived from an EMBL/GenBank/DDBJ whole genome shotgun (WGS) entry which is preliminary data.</text>
</comment>
<reference evidence="3" key="2">
    <citation type="submission" date="2023-06" db="EMBL/GenBank/DDBJ databases">
        <authorList>
            <consortium name="Lawrence Berkeley National Laboratory"/>
            <person name="Haridas S."/>
            <person name="Hensen N."/>
            <person name="Bonometti L."/>
            <person name="Westerberg I."/>
            <person name="Brannstrom I.O."/>
            <person name="Guillou S."/>
            <person name="Cros-Aarteil S."/>
            <person name="Calhoun S."/>
            <person name="Kuo A."/>
            <person name="Mondo S."/>
            <person name="Pangilinan J."/>
            <person name="Riley R."/>
            <person name="Labutti K."/>
            <person name="Andreopoulos B."/>
            <person name="Lipzen A."/>
            <person name="Chen C."/>
            <person name="Yanf M."/>
            <person name="Daum C."/>
            <person name="Ng V."/>
            <person name="Clum A."/>
            <person name="Steindorff A."/>
            <person name="Ohm R."/>
            <person name="Martin F."/>
            <person name="Silar P."/>
            <person name="Natvig D."/>
            <person name="Lalanne C."/>
            <person name="Gautier V."/>
            <person name="Ament-Velasquez S.L."/>
            <person name="Kruys A."/>
            <person name="Hutchinson M.I."/>
            <person name="Powell A.J."/>
            <person name="Barry K."/>
            <person name="Miller A.N."/>
            <person name="Grigoriev I.V."/>
            <person name="Debuchy R."/>
            <person name="Gladieux P."/>
            <person name="Thoren M.H."/>
            <person name="Johannesson H."/>
        </authorList>
    </citation>
    <scope>NUCLEOTIDE SEQUENCE</scope>
    <source>
        <strain evidence="3">CBS 958.72</strain>
    </source>
</reference>
<evidence type="ECO:0000313" key="4">
    <source>
        <dbReference type="Proteomes" id="UP001287356"/>
    </source>
</evidence>
<feature type="compositionally biased region" description="Low complexity" evidence="1">
    <location>
        <begin position="208"/>
        <end position="223"/>
    </location>
</feature>
<protein>
    <submittedName>
        <fullName evidence="3">Uncharacterized protein</fullName>
    </submittedName>
</protein>
<reference evidence="3" key="1">
    <citation type="journal article" date="2023" name="Mol. Phylogenet. Evol.">
        <title>Genome-scale phylogeny and comparative genomics of the fungal order Sordariales.</title>
        <authorList>
            <person name="Hensen N."/>
            <person name="Bonometti L."/>
            <person name="Westerberg I."/>
            <person name="Brannstrom I.O."/>
            <person name="Guillou S."/>
            <person name="Cros-Aarteil S."/>
            <person name="Calhoun S."/>
            <person name="Haridas S."/>
            <person name="Kuo A."/>
            <person name="Mondo S."/>
            <person name="Pangilinan J."/>
            <person name="Riley R."/>
            <person name="LaButti K."/>
            <person name="Andreopoulos B."/>
            <person name="Lipzen A."/>
            <person name="Chen C."/>
            <person name="Yan M."/>
            <person name="Daum C."/>
            <person name="Ng V."/>
            <person name="Clum A."/>
            <person name="Steindorff A."/>
            <person name="Ohm R.A."/>
            <person name="Martin F."/>
            <person name="Silar P."/>
            <person name="Natvig D.O."/>
            <person name="Lalanne C."/>
            <person name="Gautier V."/>
            <person name="Ament-Velasquez S.L."/>
            <person name="Kruys A."/>
            <person name="Hutchinson M.I."/>
            <person name="Powell A.J."/>
            <person name="Barry K."/>
            <person name="Miller A.N."/>
            <person name="Grigoriev I.V."/>
            <person name="Debuchy R."/>
            <person name="Gladieux P."/>
            <person name="Hiltunen Thoren M."/>
            <person name="Johannesson H."/>
        </authorList>
    </citation>
    <scope>NUCLEOTIDE SEQUENCE</scope>
    <source>
        <strain evidence="3">CBS 958.72</strain>
    </source>
</reference>
<evidence type="ECO:0000256" key="2">
    <source>
        <dbReference type="SAM" id="Phobius"/>
    </source>
</evidence>
<keyword evidence="4" id="KW-1185">Reference proteome</keyword>
<dbReference type="EMBL" id="JAULSN010000001">
    <property type="protein sequence ID" value="KAK3384169.1"/>
    <property type="molecule type" value="Genomic_DNA"/>
</dbReference>
<evidence type="ECO:0000313" key="3">
    <source>
        <dbReference type="EMBL" id="KAK3384169.1"/>
    </source>
</evidence>
<feature type="compositionally biased region" description="Basic and acidic residues" evidence="1">
    <location>
        <begin position="247"/>
        <end position="258"/>
    </location>
</feature>
<feature type="transmembrane region" description="Helical" evidence="2">
    <location>
        <begin position="384"/>
        <end position="404"/>
    </location>
</feature>